<dbReference type="STRING" id="758793.BRPE64_BCDS02230"/>
<reference evidence="1 2" key="1">
    <citation type="journal article" date="2013" name="Genome Announc.">
        <title>Complete Genome Sequence of Burkholderia sp. Strain RPE64, Bacterial Symbiont of the Bean Bug Riptortus pedestris.</title>
        <authorList>
            <person name="Shibata T.F."/>
            <person name="Maeda T."/>
            <person name="Nikoh N."/>
            <person name="Yamaguchi K."/>
            <person name="Oshima K."/>
            <person name="Hattori M."/>
            <person name="Nishiyama T."/>
            <person name="Hasebe M."/>
            <person name="Fukatsu T."/>
            <person name="Kikuchi Y."/>
            <person name="Shigenobu S."/>
        </authorList>
    </citation>
    <scope>NUCLEOTIDE SEQUENCE [LARGE SCALE GENOMIC DNA]</scope>
</reference>
<dbReference type="AlphaFoldDB" id="R4WKB4"/>
<dbReference type="Proteomes" id="UP000013966">
    <property type="component" value="Chromosome 2"/>
</dbReference>
<evidence type="ECO:0000313" key="1">
    <source>
        <dbReference type="EMBL" id="BAN24884.1"/>
    </source>
</evidence>
<name>R4WKB4_9BURK</name>
<protein>
    <submittedName>
        <fullName evidence="1">Uncharacterized protein</fullName>
    </submittedName>
</protein>
<reference evidence="1 2" key="2">
    <citation type="journal article" date="2018" name="Int. J. Syst. Evol. Microbiol.">
        <title>Burkholderia insecticola sp. nov., a gut symbiotic bacterium of the bean bug Riptortus pedestris.</title>
        <authorList>
            <person name="Takeshita K."/>
            <person name="Tamaki H."/>
            <person name="Ohbayashi T."/>
            <person name="Meng X.-Y."/>
            <person name="Sone T."/>
            <person name="Mitani Y."/>
            <person name="Peeters C."/>
            <person name="Kikuchi Y."/>
            <person name="Vandamme P."/>
        </authorList>
    </citation>
    <scope>NUCLEOTIDE SEQUENCE [LARGE SCALE GENOMIC DNA]</scope>
    <source>
        <strain evidence="1">RPE64</strain>
    </source>
</reference>
<dbReference type="EMBL" id="AP013059">
    <property type="protein sequence ID" value="BAN24884.1"/>
    <property type="molecule type" value="Genomic_DNA"/>
</dbReference>
<organism evidence="1 2">
    <name type="scientific">Caballeronia insecticola</name>
    <dbReference type="NCBI Taxonomy" id="758793"/>
    <lineage>
        <taxon>Bacteria</taxon>
        <taxon>Pseudomonadati</taxon>
        <taxon>Pseudomonadota</taxon>
        <taxon>Betaproteobacteria</taxon>
        <taxon>Burkholderiales</taxon>
        <taxon>Burkholderiaceae</taxon>
        <taxon>Caballeronia</taxon>
    </lineage>
</organism>
<gene>
    <name evidence="1" type="ORF">BRPE64_BCDS02230</name>
</gene>
<sequence>MTAVPRRTIPCYRVSYGFHTDRHDMPCVCRIRRSSFVKTAMNDVPRTLSARDRVELLCWLTCGSLGAFYLNGDWPAAAFHVQAAHKWLERHQRLADWLTIAKLAAIAREIATQHCALLEADWARDAVEEILDSEDLNYQSDVVRQVFDDCRRALAEKRTPE</sequence>
<evidence type="ECO:0000313" key="2">
    <source>
        <dbReference type="Proteomes" id="UP000013966"/>
    </source>
</evidence>
<accession>R4WKB4</accession>
<proteinExistence type="predicted"/>
<dbReference type="HOGENOM" id="CLU_139009_0_0_4"/>
<keyword evidence="2" id="KW-1185">Reference proteome</keyword>
<dbReference type="KEGG" id="buo:BRPE64_BCDS02230"/>
<dbReference type="PATRIC" id="fig|758793.3.peg.3132"/>